<comment type="caution">
    <text evidence="3">The sequence shown here is derived from an EMBL/GenBank/DDBJ whole genome shotgun (WGS) entry which is preliminary data.</text>
</comment>
<dbReference type="Gene3D" id="3.10.129.10">
    <property type="entry name" value="Hotdog Thioesterase"/>
    <property type="match status" value="1"/>
</dbReference>
<keyword evidence="4" id="KW-1185">Reference proteome</keyword>
<evidence type="ECO:0000259" key="2">
    <source>
        <dbReference type="Pfam" id="PF13452"/>
    </source>
</evidence>
<accession>A0ABQ5RJ13</accession>
<dbReference type="InterPro" id="IPR029069">
    <property type="entry name" value="HotDog_dom_sf"/>
</dbReference>
<feature type="domain" description="FAS1-like dehydratase" evidence="2">
    <location>
        <begin position="29"/>
        <end position="158"/>
    </location>
</feature>
<dbReference type="InterPro" id="IPR050965">
    <property type="entry name" value="UPF0336/Enoyl-CoA_hydratase"/>
</dbReference>
<reference evidence="3" key="1">
    <citation type="submission" date="2022-12" db="EMBL/GenBank/DDBJ databases">
        <title>Reference genome sequencing for broad-spectrum identification of bacterial and archaeal isolates by mass spectrometry.</title>
        <authorList>
            <person name="Sekiguchi Y."/>
            <person name="Tourlousse D.M."/>
        </authorList>
    </citation>
    <scope>NUCLEOTIDE SEQUENCE</scope>
    <source>
        <strain evidence="3">5-2</strain>
    </source>
</reference>
<dbReference type="PANTHER" id="PTHR43437:SF3">
    <property type="entry name" value="HYDROXYACYL-THIOESTER DEHYDRATASE TYPE 2, MITOCHONDRIAL"/>
    <property type="match status" value="1"/>
</dbReference>
<dbReference type="CDD" id="cd03441">
    <property type="entry name" value="R_hydratase_like"/>
    <property type="match status" value="1"/>
</dbReference>
<gene>
    <name evidence="3" type="ORF">BCONGLO52_16610</name>
</gene>
<feature type="region of interest" description="Disordered" evidence="1">
    <location>
        <begin position="1"/>
        <end position="34"/>
    </location>
</feature>
<dbReference type="Pfam" id="PF13452">
    <property type="entry name" value="FAS1_DH_region"/>
    <property type="match status" value="1"/>
</dbReference>
<dbReference type="PIRSF" id="PIRSF018072">
    <property type="entry name" value="UCP018072"/>
    <property type="match status" value="1"/>
</dbReference>
<evidence type="ECO:0000313" key="3">
    <source>
        <dbReference type="EMBL" id="GLI30820.1"/>
    </source>
</evidence>
<dbReference type="Proteomes" id="UP001144451">
    <property type="component" value="Unassembled WGS sequence"/>
</dbReference>
<dbReference type="EMBL" id="BSDQ01000001">
    <property type="protein sequence ID" value="GLI30820.1"/>
    <property type="molecule type" value="Genomic_DNA"/>
</dbReference>
<dbReference type="InterPro" id="IPR016709">
    <property type="entry name" value="HadA-like"/>
</dbReference>
<organism evidence="3 4">
    <name type="scientific">Brachybacterium conglomeratum</name>
    <dbReference type="NCBI Taxonomy" id="47846"/>
    <lineage>
        <taxon>Bacteria</taxon>
        <taxon>Bacillati</taxon>
        <taxon>Actinomycetota</taxon>
        <taxon>Actinomycetes</taxon>
        <taxon>Micrococcales</taxon>
        <taxon>Dermabacteraceae</taxon>
        <taxon>Brachybacterium</taxon>
    </lineage>
</organism>
<dbReference type="InterPro" id="IPR039569">
    <property type="entry name" value="FAS1-like_DH_region"/>
</dbReference>
<evidence type="ECO:0000256" key="1">
    <source>
        <dbReference type="SAM" id="MobiDB-lite"/>
    </source>
</evidence>
<sequence>MIGGTASVGPRADPTSGDTVTTSPDPAFAGRTYPAGPVHTVSAAKIVEFARATGARSPLHTDPEAARAAGHADVVAPPTFLVSLAQATEAQYVEDPAAGIDFSRVVHGEESFTLHRPVVAGDRLVPTLTVESVRAAGGHAMVTTRVDLADEDGAEVAAVRSMLVVRGD</sequence>
<protein>
    <recommendedName>
        <fullName evidence="2">FAS1-like dehydratase domain-containing protein</fullName>
    </recommendedName>
</protein>
<proteinExistence type="predicted"/>
<name>A0ABQ5RJ13_9MICO</name>
<dbReference type="SUPFAM" id="SSF54637">
    <property type="entry name" value="Thioesterase/thiol ester dehydrase-isomerase"/>
    <property type="match status" value="1"/>
</dbReference>
<dbReference type="PANTHER" id="PTHR43437">
    <property type="entry name" value="HYDROXYACYL-THIOESTER DEHYDRATASE TYPE 2, MITOCHONDRIAL-RELATED"/>
    <property type="match status" value="1"/>
</dbReference>
<evidence type="ECO:0000313" key="4">
    <source>
        <dbReference type="Proteomes" id="UP001144451"/>
    </source>
</evidence>